<reference evidence="5 6" key="1">
    <citation type="submission" date="2017-06" db="EMBL/GenBank/DDBJ databases">
        <authorList>
            <person name="Kim H.J."/>
            <person name="Triplett B.A."/>
        </authorList>
    </citation>
    <scope>NUCLEOTIDE SEQUENCE [LARGE SCALE GENOMIC DNA]</scope>
    <source>
        <strain evidence="5 6">DSM 29052</strain>
    </source>
</reference>
<dbReference type="InterPro" id="IPR036291">
    <property type="entry name" value="NAD(P)-bd_dom_sf"/>
</dbReference>
<dbReference type="Pfam" id="PF01232">
    <property type="entry name" value="Mannitol_dh"/>
    <property type="match status" value="1"/>
</dbReference>
<gene>
    <name evidence="5" type="ORF">SAMN06265370_1167</name>
</gene>
<dbReference type="InterPro" id="IPR000669">
    <property type="entry name" value="Mannitol_DH"/>
</dbReference>
<dbReference type="PANTHER" id="PTHR43362">
    <property type="entry name" value="MANNITOL DEHYDROGENASE DSF1-RELATED"/>
    <property type="match status" value="1"/>
</dbReference>
<dbReference type="InterPro" id="IPR008927">
    <property type="entry name" value="6-PGluconate_DH-like_C_sf"/>
</dbReference>
<dbReference type="PROSITE" id="PS00974">
    <property type="entry name" value="MANNITOL_DHGENASE"/>
    <property type="match status" value="1"/>
</dbReference>
<evidence type="ECO:0000313" key="5">
    <source>
        <dbReference type="EMBL" id="SNR68528.1"/>
    </source>
</evidence>
<dbReference type="Proteomes" id="UP000198417">
    <property type="component" value="Unassembled WGS sequence"/>
</dbReference>
<dbReference type="PRINTS" id="PR00084">
    <property type="entry name" value="MTLDHDRGNASE"/>
</dbReference>
<dbReference type="Gene3D" id="3.40.50.720">
    <property type="entry name" value="NAD(P)-binding Rossmann-like Domain"/>
    <property type="match status" value="1"/>
</dbReference>
<evidence type="ECO:0000256" key="2">
    <source>
        <dbReference type="ARBA" id="ARBA00023027"/>
    </source>
</evidence>
<accession>A0A238YCJ9</accession>
<dbReference type="InterPro" id="IPR050988">
    <property type="entry name" value="Mannitol_DH/Oxidoreductase"/>
</dbReference>
<feature type="domain" description="Mannitol dehydrogenase N-terminal" evidence="3">
    <location>
        <begin position="18"/>
        <end position="267"/>
    </location>
</feature>
<dbReference type="AlphaFoldDB" id="A0A238YCJ9"/>
<feature type="domain" description="Mannitol dehydrogenase C-terminal" evidence="4">
    <location>
        <begin position="275"/>
        <end position="465"/>
    </location>
</feature>
<evidence type="ECO:0000256" key="1">
    <source>
        <dbReference type="ARBA" id="ARBA00023002"/>
    </source>
</evidence>
<dbReference type="SUPFAM" id="SSF51735">
    <property type="entry name" value="NAD(P)-binding Rossmann-fold domains"/>
    <property type="match status" value="1"/>
</dbReference>
<organism evidence="5 6">
    <name type="scientific">Puniceibacterium sediminis</name>
    <dbReference type="NCBI Taxonomy" id="1608407"/>
    <lineage>
        <taxon>Bacteria</taxon>
        <taxon>Pseudomonadati</taxon>
        <taxon>Pseudomonadota</taxon>
        <taxon>Alphaproteobacteria</taxon>
        <taxon>Rhodobacterales</taxon>
        <taxon>Paracoccaceae</taxon>
        <taxon>Puniceibacterium</taxon>
    </lineage>
</organism>
<dbReference type="PANTHER" id="PTHR43362:SF1">
    <property type="entry name" value="MANNITOL DEHYDROGENASE 2-RELATED"/>
    <property type="match status" value="1"/>
</dbReference>
<name>A0A238YCJ9_9RHOB</name>
<dbReference type="InterPro" id="IPR013118">
    <property type="entry name" value="Mannitol_DH_C"/>
</dbReference>
<evidence type="ECO:0000313" key="6">
    <source>
        <dbReference type="Proteomes" id="UP000198417"/>
    </source>
</evidence>
<dbReference type="Pfam" id="PF08125">
    <property type="entry name" value="Mannitol_dh_C"/>
    <property type="match status" value="1"/>
</dbReference>
<sequence length="480" mass="51444">METVRLPPTYDRSALRPRILHLGFGAFARAHPLVYLDGAIGVGGVAQDWGVVAVRLNSGVGDLTALDAADGLYTVLEADGDSVTARQIGAVVATCHPARDGHDALLALFALPSMSIVSLTITEKGYCLSGTSLDRNHPAIRADLADPGAPRTAIGVIVEGLSRRRAAGLGGLTVLSCDNLPENGRLARAAVLQFARARDADLAIWIEAHVTFPATMVDRIVPALDAEGRELITRMTGEPDPNGIVCEPFRQWVIEDDFAAGRPAWEKAGAQLVSDVRPYEEMKLRMLNGAHTFLATLGALAGHAKIADCMGDPVFRRAARQLMLSEQAPTLAQLPGVDLPTYADALLARFSNSRLNHRTTQIATDTSAKLPQRILAPARVHLDAGKGWPLLSLCIAGWMAYVREAAVDATALPLSDPLAERLRDIATTKDADIYLRRMLALREVFPEDLAKRGPFCDAVGGAYARITAVGARAAVQERLR</sequence>
<dbReference type="GO" id="GO:0016616">
    <property type="term" value="F:oxidoreductase activity, acting on the CH-OH group of donors, NAD or NADP as acceptor"/>
    <property type="evidence" value="ECO:0007669"/>
    <property type="project" value="TreeGrafter"/>
</dbReference>
<keyword evidence="2" id="KW-0520">NAD</keyword>
<dbReference type="EMBL" id="FZNN01000016">
    <property type="protein sequence ID" value="SNR68528.1"/>
    <property type="molecule type" value="Genomic_DNA"/>
</dbReference>
<dbReference type="InterPro" id="IPR013131">
    <property type="entry name" value="Mannitol_DH_N"/>
</dbReference>
<dbReference type="RefSeq" id="WP_089272256.1">
    <property type="nucleotide sequence ID" value="NZ_FZNN01000016.1"/>
</dbReference>
<evidence type="ECO:0000259" key="4">
    <source>
        <dbReference type="Pfam" id="PF08125"/>
    </source>
</evidence>
<dbReference type="OrthoDB" id="271711at2"/>
<dbReference type="InterPro" id="IPR013328">
    <property type="entry name" value="6PGD_dom2"/>
</dbReference>
<keyword evidence="1" id="KW-0560">Oxidoreductase</keyword>
<dbReference type="Gene3D" id="1.10.1040.10">
    <property type="entry name" value="N-(1-d-carboxylethyl)-l-norvaline Dehydrogenase, domain 2"/>
    <property type="match status" value="1"/>
</dbReference>
<protein>
    <submittedName>
        <fullName evidence="5">Fructuronate reductase</fullName>
    </submittedName>
</protein>
<keyword evidence="6" id="KW-1185">Reference proteome</keyword>
<dbReference type="GO" id="GO:0019594">
    <property type="term" value="P:mannitol metabolic process"/>
    <property type="evidence" value="ECO:0007669"/>
    <property type="project" value="InterPro"/>
</dbReference>
<evidence type="ECO:0000259" key="3">
    <source>
        <dbReference type="Pfam" id="PF01232"/>
    </source>
</evidence>
<proteinExistence type="predicted"/>
<dbReference type="InterPro" id="IPR023027">
    <property type="entry name" value="Mannitol_DH_CS"/>
</dbReference>
<dbReference type="SUPFAM" id="SSF48179">
    <property type="entry name" value="6-phosphogluconate dehydrogenase C-terminal domain-like"/>
    <property type="match status" value="1"/>
</dbReference>